<dbReference type="Proteomes" id="UP000580474">
    <property type="component" value="Unassembled WGS sequence"/>
</dbReference>
<dbReference type="SUPFAM" id="SSF56784">
    <property type="entry name" value="HAD-like"/>
    <property type="match status" value="1"/>
</dbReference>
<reference evidence="1 2" key="1">
    <citation type="submission" date="2020-08" db="EMBL/GenBank/DDBJ databases">
        <title>Sequencing the genomes of 1000 actinobacteria strains.</title>
        <authorList>
            <person name="Klenk H.-P."/>
        </authorList>
    </citation>
    <scope>NUCLEOTIDE SEQUENCE [LARGE SCALE GENOMIC DNA]</scope>
    <source>
        <strain evidence="1 2">DSM 45582</strain>
    </source>
</reference>
<sequence>MSLRAVFFDYSGTLFRLEQDETWLAGLTDGSGDPLDLEAQTELLRRLTAPTGNSVRMEPEFLDAWEQRDLDPAMHRKSNLEVLRLSGVGTSEQAEALYGRLVDPLSWTPYPDTAQVLRDLREAGVLIGVISNIAFDIRPAFAKLGVLDLVDEYLMSYVEGVIKPDPKLFLRACERIGVAPEEALMIGDSEEADGGAAAVGCAVSIVEPLPTAQRPDALLAAVAEHGVLPAPTTGA</sequence>
<keyword evidence="1" id="KW-0378">Hydrolase</keyword>
<name>A0A840NSJ5_9PSEU</name>
<dbReference type="SFLD" id="SFLDG01129">
    <property type="entry name" value="C1.5:_HAD__Beta-PGM__Phosphata"/>
    <property type="match status" value="1"/>
</dbReference>
<dbReference type="EMBL" id="JACHIV010000001">
    <property type="protein sequence ID" value="MBB5072249.1"/>
    <property type="molecule type" value="Genomic_DNA"/>
</dbReference>
<dbReference type="PANTHER" id="PTHR46649">
    <property type="match status" value="1"/>
</dbReference>
<evidence type="ECO:0000313" key="2">
    <source>
        <dbReference type="Proteomes" id="UP000580474"/>
    </source>
</evidence>
<dbReference type="SFLD" id="SFLDS00003">
    <property type="entry name" value="Haloacid_Dehalogenase"/>
    <property type="match status" value="1"/>
</dbReference>
<dbReference type="PRINTS" id="PR00413">
    <property type="entry name" value="HADHALOGNASE"/>
</dbReference>
<dbReference type="AlphaFoldDB" id="A0A840NSJ5"/>
<dbReference type="GO" id="GO:0016787">
    <property type="term" value="F:hydrolase activity"/>
    <property type="evidence" value="ECO:0007669"/>
    <property type="project" value="UniProtKB-KW"/>
</dbReference>
<gene>
    <name evidence="1" type="ORF">BJ969_005337</name>
</gene>
<keyword evidence="2" id="KW-1185">Reference proteome</keyword>
<accession>A0A840NSJ5</accession>
<dbReference type="Pfam" id="PF00702">
    <property type="entry name" value="Hydrolase"/>
    <property type="match status" value="1"/>
</dbReference>
<evidence type="ECO:0000313" key="1">
    <source>
        <dbReference type="EMBL" id="MBB5072249.1"/>
    </source>
</evidence>
<dbReference type="InterPro" id="IPR023214">
    <property type="entry name" value="HAD_sf"/>
</dbReference>
<dbReference type="NCBIfam" id="TIGR01549">
    <property type="entry name" value="HAD-SF-IA-v1"/>
    <property type="match status" value="1"/>
</dbReference>
<dbReference type="Gene3D" id="3.40.50.1000">
    <property type="entry name" value="HAD superfamily/HAD-like"/>
    <property type="match status" value="1"/>
</dbReference>
<dbReference type="PANTHER" id="PTHR46649:SF4">
    <property type="entry name" value="HALOACID DEHALOGENASE-LIKE HYDROLASE (HAD) SUPERFAMILY PROTEIN"/>
    <property type="match status" value="1"/>
</dbReference>
<dbReference type="InterPro" id="IPR036412">
    <property type="entry name" value="HAD-like_sf"/>
</dbReference>
<protein>
    <submittedName>
        <fullName evidence="1">HAD superfamily hydrolase (TIGR01509 family)</fullName>
    </submittedName>
</protein>
<dbReference type="RefSeq" id="WP_184483473.1">
    <property type="nucleotide sequence ID" value="NZ_JACHIV010000001.1"/>
</dbReference>
<organism evidence="1 2">
    <name type="scientific">Saccharopolyspora gloriosae</name>
    <dbReference type="NCBI Taxonomy" id="455344"/>
    <lineage>
        <taxon>Bacteria</taxon>
        <taxon>Bacillati</taxon>
        <taxon>Actinomycetota</taxon>
        <taxon>Actinomycetes</taxon>
        <taxon>Pseudonocardiales</taxon>
        <taxon>Pseudonocardiaceae</taxon>
        <taxon>Saccharopolyspora</taxon>
    </lineage>
</organism>
<comment type="caution">
    <text evidence="1">The sequence shown here is derived from an EMBL/GenBank/DDBJ whole genome shotgun (WGS) entry which is preliminary data.</text>
</comment>
<dbReference type="NCBIfam" id="TIGR01509">
    <property type="entry name" value="HAD-SF-IA-v3"/>
    <property type="match status" value="1"/>
</dbReference>
<dbReference type="InterPro" id="IPR006439">
    <property type="entry name" value="HAD-SF_hydro_IA"/>
</dbReference>
<proteinExistence type="predicted"/>